<proteinExistence type="predicted"/>
<protein>
    <submittedName>
        <fullName evidence="3">Uncharacterized protein</fullName>
    </submittedName>
</protein>
<feature type="compositionally biased region" description="Basic and acidic residues" evidence="1">
    <location>
        <begin position="12"/>
        <end position="37"/>
    </location>
</feature>
<evidence type="ECO:0000313" key="2">
    <source>
        <dbReference type="EMBL" id="KRY04811.1"/>
    </source>
</evidence>
<evidence type="ECO:0000256" key="1">
    <source>
        <dbReference type="SAM" id="MobiDB-lite"/>
    </source>
</evidence>
<feature type="non-terminal residue" evidence="3">
    <location>
        <position position="109"/>
    </location>
</feature>
<keyword evidence="4" id="KW-1185">Reference proteome</keyword>
<feature type="region of interest" description="Disordered" evidence="1">
    <location>
        <begin position="1"/>
        <end position="44"/>
    </location>
</feature>
<evidence type="ECO:0000313" key="3">
    <source>
        <dbReference type="EMBL" id="KRY04815.1"/>
    </source>
</evidence>
<comment type="caution">
    <text evidence="3">The sequence shown here is derived from an EMBL/GenBank/DDBJ whole genome shotgun (WGS) entry which is preliminary data.</text>
</comment>
<dbReference type="EMBL" id="JYDQ01001694">
    <property type="protein sequence ID" value="KRY04815.1"/>
    <property type="molecule type" value="Genomic_DNA"/>
</dbReference>
<dbReference type="EMBL" id="JYDQ01001696">
    <property type="protein sequence ID" value="KRY04811.1"/>
    <property type="molecule type" value="Genomic_DNA"/>
</dbReference>
<sequence>MKCRKVAPENTTTKKIELKIETADRLPHGHRISDKQNKNRPPRTKALAINPSQKERVNVWNRFGESSASRPAVPVVPTGTKALKERHPSAIKVTLAAPVNGVDLAQLVK</sequence>
<accession>A0A0V0YWZ1</accession>
<reference evidence="3 4" key="1">
    <citation type="submission" date="2015-01" db="EMBL/GenBank/DDBJ databases">
        <title>Evolution of Trichinella species and genotypes.</title>
        <authorList>
            <person name="Korhonen P.K."/>
            <person name="Edoardo P."/>
            <person name="Giuseppe L.R."/>
            <person name="Gasser R.B."/>
        </authorList>
    </citation>
    <scope>NUCLEOTIDE SEQUENCE [LARGE SCALE GENOMIC DNA]</scope>
    <source>
        <strain evidence="3">ISS2496</strain>
    </source>
</reference>
<dbReference type="Proteomes" id="UP000054783">
    <property type="component" value="Unassembled WGS sequence"/>
</dbReference>
<gene>
    <name evidence="3" type="ORF">T12_348</name>
    <name evidence="2" type="ORF">T12_4779</name>
</gene>
<organism evidence="3 4">
    <name type="scientific">Trichinella patagoniensis</name>
    <dbReference type="NCBI Taxonomy" id="990121"/>
    <lineage>
        <taxon>Eukaryota</taxon>
        <taxon>Metazoa</taxon>
        <taxon>Ecdysozoa</taxon>
        <taxon>Nematoda</taxon>
        <taxon>Enoplea</taxon>
        <taxon>Dorylaimia</taxon>
        <taxon>Trichinellida</taxon>
        <taxon>Trichinellidae</taxon>
        <taxon>Trichinella</taxon>
    </lineage>
</organism>
<evidence type="ECO:0000313" key="4">
    <source>
        <dbReference type="Proteomes" id="UP000054783"/>
    </source>
</evidence>
<dbReference type="AlphaFoldDB" id="A0A0V0YWZ1"/>
<name>A0A0V0YWZ1_9BILA</name>